<dbReference type="OrthoDB" id="6412411at2759"/>
<dbReference type="AlphaFoldDB" id="A0A0F9W8L4"/>
<accession>A0A0F9W8L4</accession>
<dbReference type="EMBL" id="JPQZ01000129">
    <property type="protein sequence ID" value="KKO74051.1"/>
    <property type="molecule type" value="Genomic_DNA"/>
</dbReference>
<organism evidence="1 2">
    <name type="scientific">Vairimorpha ceranae</name>
    <dbReference type="NCBI Taxonomy" id="40302"/>
    <lineage>
        <taxon>Eukaryota</taxon>
        <taxon>Fungi</taxon>
        <taxon>Fungi incertae sedis</taxon>
        <taxon>Microsporidia</taxon>
        <taxon>Nosematidae</taxon>
        <taxon>Vairimorpha</taxon>
    </lineage>
</organism>
<proteinExistence type="predicted"/>
<evidence type="ECO:0000313" key="1">
    <source>
        <dbReference type="EMBL" id="KKO74051.1"/>
    </source>
</evidence>
<name>A0A0F9W8L4_9MICR</name>
<sequence>MFIDSNTVNITFCKSGLFANTMTCSVCLRSCLMAYVKRKSAPYEYNWACKRPCLHTCSIRTGSFFDSFKIGVKVIFKAIYKYPVRISYIDIACKLNICRQATSGIDNLIGKSICEYMAFQTSRTGGMDEHGVPKVVKIDEILFF</sequence>
<dbReference type="Proteomes" id="UP000034350">
    <property type="component" value="Unassembled WGS sequence"/>
</dbReference>
<dbReference type="GeneID" id="36318826"/>
<evidence type="ECO:0000313" key="2">
    <source>
        <dbReference type="Proteomes" id="UP000034350"/>
    </source>
</evidence>
<dbReference type="VEuPathDB" id="MicrosporidiaDB:AAJ76_1290006233"/>
<reference evidence="1 2" key="1">
    <citation type="journal article" date="2015" name="Environ. Microbiol.">
        <title>Genome analyses suggest the presence of polyploidy and recent human-driven expansions in eight global populations of the honeybee pathogen Nosema ceranae.</title>
        <authorList>
            <person name="Pelin A."/>
            <person name="Selman M."/>
            <person name="Aris-Brosou S."/>
            <person name="Farinelli L."/>
            <person name="Corradi N."/>
        </authorList>
    </citation>
    <scope>NUCLEOTIDE SEQUENCE [LARGE SCALE GENOMIC DNA]</scope>
    <source>
        <strain evidence="1 2">PA08 1199</strain>
    </source>
</reference>
<comment type="caution">
    <text evidence="1">The sequence shown here is derived from an EMBL/GenBank/DDBJ whole genome shotgun (WGS) entry which is preliminary data.</text>
</comment>
<keyword evidence="2" id="KW-1185">Reference proteome</keyword>
<gene>
    <name evidence="1" type="ORF">AAJ76_1290006233</name>
</gene>
<dbReference type="VEuPathDB" id="MicrosporidiaDB:NCER_102168"/>
<protein>
    <submittedName>
        <fullName evidence="1">Uncharacterized protein</fullName>
    </submittedName>
</protein>
<dbReference type="RefSeq" id="XP_024329793.1">
    <property type="nucleotide sequence ID" value="XM_024473927.1"/>
</dbReference>